<name>A0A6G1HGN4_9PEZI</name>
<sequence length="301" mass="34373">MRPTKRARSEEPESTSLPPKRQKACNSSVESDSSSPAQYYDSLSKIWLTKDALRELNRRNKKRGEELQREPEPPLPLSIRSYLPLDASRLSRNGGPDLCDLTGDNRQRHLKEDTGQRSKTPRTTTYTKTVSTEVYNRNFDQRMIDNMIYPADFFFPDGEEPPKPRNWEELRLMLMAPRPSLSLANFPEKDFKDFRRTNSRATSESTVKETVVPLIRGPLGNDYTSANVPFNNLKSLMTGPNHTAMPDLYYGAWPSQLNKVVREELSSFVVPSTADDRPCSPNFFLKVKGKHGSQEISERQA</sequence>
<gene>
    <name evidence="2" type="ORF">K402DRAFT_409542</name>
</gene>
<evidence type="ECO:0000256" key="1">
    <source>
        <dbReference type="SAM" id="MobiDB-lite"/>
    </source>
</evidence>
<proteinExistence type="predicted"/>
<evidence type="ECO:0000313" key="2">
    <source>
        <dbReference type="EMBL" id="KAF1992098.1"/>
    </source>
</evidence>
<dbReference type="AlphaFoldDB" id="A0A6G1HGN4"/>
<dbReference type="EMBL" id="ML977138">
    <property type="protein sequence ID" value="KAF1992098.1"/>
    <property type="molecule type" value="Genomic_DNA"/>
</dbReference>
<dbReference type="Proteomes" id="UP000800041">
    <property type="component" value="Unassembled WGS sequence"/>
</dbReference>
<protein>
    <submittedName>
        <fullName evidence="2">Uncharacterized protein</fullName>
    </submittedName>
</protein>
<feature type="region of interest" description="Disordered" evidence="1">
    <location>
        <begin position="59"/>
        <end position="124"/>
    </location>
</feature>
<evidence type="ECO:0000313" key="3">
    <source>
        <dbReference type="Proteomes" id="UP000800041"/>
    </source>
</evidence>
<keyword evidence="3" id="KW-1185">Reference proteome</keyword>
<reference evidence="2" key="1">
    <citation type="journal article" date="2020" name="Stud. Mycol.">
        <title>101 Dothideomycetes genomes: a test case for predicting lifestyles and emergence of pathogens.</title>
        <authorList>
            <person name="Haridas S."/>
            <person name="Albert R."/>
            <person name="Binder M."/>
            <person name="Bloem J."/>
            <person name="Labutti K."/>
            <person name="Salamov A."/>
            <person name="Andreopoulos B."/>
            <person name="Baker S."/>
            <person name="Barry K."/>
            <person name="Bills G."/>
            <person name="Bluhm B."/>
            <person name="Cannon C."/>
            <person name="Castanera R."/>
            <person name="Culley D."/>
            <person name="Daum C."/>
            <person name="Ezra D."/>
            <person name="Gonzalez J."/>
            <person name="Henrissat B."/>
            <person name="Kuo A."/>
            <person name="Liang C."/>
            <person name="Lipzen A."/>
            <person name="Lutzoni F."/>
            <person name="Magnuson J."/>
            <person name="Mondo S."/>
            <person name="Nolan M."/>
            <person name="Ohm R."/>
            <person name="Pangilinan J."/>
            <person name="Park H.-J."/>
            <person name="Ramirez L."/>
            <person name="Alfaro M."/>
            <person name="Sun H."/>
            <person name="Tritt A."/>
            <person name="Yoshinaga Y."/>
            <person name="Zwiers L.-H."/>
            <person name="Turgeon B."/>
            <person name="Goodwin S."/>
            <person name="Spatafora J."/>
            <person name="Crous P."/>
            <person name="Grigoriev I."/>
        </authorList>
    </citation>
    <scope>NUCLEOTIDE SEQUENCE</scope>
    <source>
        <strain evidence="2">CBS 113979</strain>
    </source>
</reference>
<feature type="region of interest" description="Disordered" evidence="1">
    <location>
        <begin position="1"/>
        <end position="37"/>
    </location>
</feature>
<feature type="compositionally biased region" description="Basic and acidic residues" evidence="1">
    <location>
        <begin position="59"/>
        <end position="72"/>
    </location>
</feature>
<feature type="compositionally biased region" description="Polar residues" evidence="1">
    <location>
        <begin position="24"/>
        <end position="37"/>
    </location>
</feature>
<organism evidence="2 3">
    <name type="scientific">Aulographum hederae CBS 113979</name>
    <dbReference type="NCBI Taxonomy" id="1176131"/>
    <lineage>
        <taxon>Eukaryota</taxon>
        <taxon>Fungi</taxon>
        <taxon>Dikarya</taxon>
        <taxon>Ascomycota</taxon>
        <taxon>Pezizomycotina</taxon>
        <taxon>Dothideomycetes</taxon>
        <taxon>Pleosporomycetidae</taxon>
        <taxon>Aulographales</taxon>
        <taxon>Aulographaceae</taxon>
    </lineage>
</organism>
<accession>A0A6G1HGN4</accession>
<feature type="compositionally biased region" description="Basic and acidic residues" evidence="1">
    <location>
        <begin position="103"/>
        <end position="116"/>
    </location>
</feature>
<dbReference type="OrthoDB" id="5336565at2759"/>